<dbReference type="Proteomes" id="UP000199118">
    <property type="component" value="Unassembled WGS sequence"/>
</dbReference>
<dbReference type="GO" id="GO:0003872">
    <property type="term" value="F:6-phosphofructokinase activity"/>
    <property type="evidence" value="ECO:0007669"/>
    <property type="project" value="TreeGrafter"/>
</dbReference>
<evidence type="ECO:0000256" key="4">
    <source>
        <dbReference type="ARBA" id="ARBA00022777"/>
    </source>
</evidence>
<dbReference type="InterPro" id="IPR002173">
    <property type="entry name" value="Carboh/pur_kinase_PfkB_CS"/>
</dbReference>
<dbReference type="Pfam" id="PF00294">
    <property type="entry name" value="PfkB"/>
    <property type="match status" value="1"/>
</dbReference>
<dbReference type="InterPro" id="IPR011611">
    <property type="entry name" value="PfkB_dom"/>
</dbReference>
<comment type="similarity">
    <text evidence="1 6">Belongs to the carbohydrate kinase PfkB family.</text>
</comment>
<feature type="domain" description="Carbohydrate kinase PfkB" evidence="7">
    <location>
        <begin position="9"/>
        <end position="297"/>
    </location>
</feature>
<sequence>MPRILTVTLNPALDQTTEVARLVEGAKMRCAAPRLDPGGGGANVSRALARFGRETLAFIAIGGALGRSYRDLAEAQGLAAHWHEVEAETRQSLAVHDRAGGGQYRFVLPGAPWDEAAWQGALEALSALMDRDDIVILSGSQPEGAPADFPRRLCALAAPRGARVVIDTSGPALFDAALPNTGAEVLRMDRHEGAELMGLPEIDLARAAALARDLVDRGAARIAIVTVGGDGAAAATPDGAWQVSPPRVEVVSSTGAGDSFVAGLCAQLAQGRPFEDALAFAMAAAADAVTTPATELCTLEGTTAMLPRITRRRL</sequence>
<keyword evidence="9" id="KW-1185">Reference proteome</keyword>
<dbReference type="EMBL" id="FNMZ01000006">
    <property type="protein sequence ID" value="SDX54454.1"/>
    <property type="molecule type" value="Genomic_DNA"/>
</dbReference>
<dbReference type="RefSeq" id="WP_092683625.1">
    <property type="nucleotide sequence ID" value="NZ_FNMZ01000006.1"/>
</dbReference>
<evidence type="ECO:0000313" key="8">
    <source>
        <dbReference type="EMBL" id="SDX54454.1"/>
    </source>
</evidence>
<keyword evidence="2 6" id="KW-0808">Transferase</keyword>
<dbReference type="CDD" id="cd01164">
    <property type="entry name" value="FruK_PfkB_like"/>
    <property type="match status" value="1"/>
</dbReference>
<dbReference type="InterPro" id="IPR017583">
    <property type="entry name" value="Tagatose/fructose_Pkinase"/>
</dbReference>
<keyword evidence="5" id="KW-0067">ATP-binding</keyword>
<dbReference type="NCBIfam" id="TIGR03168">
    <property type="entry name" value="1-PFK"/>
    <property type="match status" value="1"/>
</dbReference>
<dbReference type="PROSITE" id="PS00583">
    <property type="entry name" value="PFKB_KINASES_1"/>
    <property type="match status" value="1"/>
</dbReference>
<keyword evidence="4 8" id="KW-0418">Kinase</keyword>
<keyword evidence="3" id="KW-0547">Nucleotide-binding</keyword>
<dbReference type="OrthoDB" id="9801219at2"/>
<dbReference type="SUPFAM" id="SSF53613">
    <property type="entry name" value="Ribokinase-like"/>
    <property type="match status" value="1"/>
</dbReference>
<dbReference type="InterPro" id="IPR029056">
    <property type="entry name" value="Ribokinase-like"/>
</dbReference>
<evidence type="ECO:0000256" key="5">
    <source>
        <dbReference type="ARBA" id="ARBA00022840"/>
    </source>
</evidence>
<dbReference type="STRING" id="356660.SAMN05444336_106135"/>
<dbReference type="PANTHER" id="PTHR46566:SF2">
    <property type="entry name" value="ATP-DEPENDENT 6-PHOSPHOFRUCTOKINASE ISOZYME 2"/>
    <property type="match status" value="1"/>
</dbReference>
<organism evidence="8 9">
    <name type="scientific">Albimonas donghaensis</name>
    <dbReference type="NCBI Taxonomy" id="356660"/>
    <lineage>
        <taxon>Bacteria</taxon>
        <taxon>Pseudomonadati</taxon>
        <taxon>Pseudomonadota</taxon>
        <taxon>Alphaproteobacteria</taxon>
        <taxon>Rhodobacterales</taxon>
        <taxon>Paracoccaceae</taxon>
        <taxon>Albimonas</taxon>
    </lineage>
</organism>
<evidence type="ECO:0000313" key="9">
    <source>
        <dbReference type="Proteomes" id="UP000199118"/>
    </source>
</evidence>
<evidence type="ECO:0000259" key="7">
    <source>
        <dbReference type="Pfam" id="PF00294"/>
    </source>
</evidence>
<dbReference type="AlphaFoldDB" id="A0A1H3CLI9"/>
<protein>
    <recommendedName>
        <fullName evidence="6">Phosphofructokinase</fullName>
    </recommendedName>
</protein>
<dbReference type="GO" id="GO:0005524">
    <property type="term" value="F:ATP binding"/>
    <property type="evidence" value="ECO:0007669"/>
    <property type="project" value="UniProtKB-KW"/>
</dbReference>
<dbReference type="Gene3D" id="3.40.1190.20">
    <property type="match status" value="1"/>
</dbReference>
<dbReference type="GO" id="GO:0005829">
    <property type="term" value="C:cytosol"/>
    <property type="evidence" value="ECO:0007669"/>
    <property type="project" value="TreeGrafter"/>
</dbReference>
<proteinExistence type="inferred from homology"/>
<evidence type="ECO:0000256" key="2">
    <source>
        <dbReference type="ARBA" id="ARBA00022679"/>
    </source>
</evidence>
<dbReference type="PANTHER" id="PTHR46566">
    <property type="entry name" value="1-PHOSPHOFRUCTOKINASE-RELATED"/>
    <property type="match status" value="1"/>
</dbReference>
<accession>A0A1H3CLI9</accession>
<dbReference type="PIRSF" id="PIRSF000535">
    <property type="entry name" value="1PFK/6PFK/LacC"/>
    <property type="match status" value="1"/>
</dbReference>
<evidence type="ECO:0000256" key="1">
    <source>
        <dbReference type="ARBA" id="ARBA00010688"/>
    </source>
</evidence>
<evidence type="ECO:0000256" key="3">
    <source>
        <dbReference type="ARBA" id="ARBA00022741"/>
    </source>
</evidence>
<name>A0A1H3CLI9_9RHOB</name>
<evidence type="ECO:0000256" key="6">
    <source>
        <dbReference type="PIRNR" id="PIRNR000535"/>
    </source>
</evidence>
<reference evidence="8 9" key="1">
    <citation type="submission" date="2016-10" db="EMBL/GenBank/DDBJ databases">
        <authorList>
            <person name="de Groot N.N."/>
        </authorList>
    </citation>
    <scope>NUCLEOTIDE SEQUENCE [LARGE SCALE GENOMIC DNA]</scope>
    <source>
        <strain evidence="8 9">DSM 17890</strain>
    </source>
</reference>
<gene>
    <name evidence="8" type="ORF">SAMN05444336_106135</name>
</gene>